<protein>
    <submittedName>
        <fullName evidence="1">Putative IS3-family mobile element-associated protein</fullName>
    </submittedName>
</protein>
<dbReference type="eggNOG" id="ENOG502ZXD9">
    <property type="taxonomic scope" value="Bacteria"/>
</dbReference>
<dbReference type="Proteomes" id="UP000005307">
    <property type="component" value="Chromosome"/>
</dbReference>
<organism evidence="1 2">
    <name type="scientific">Octadecabacter antarcticus 307</name>
    <dbReference type="NCBI Taxonomy" id="391626"/>
    <lineage>
        <taxon>Bacteria</taxon>
        <taxon>Pseudomonadati</taxon>
        <taxon>Pseudomonadota</taxon>
        <taxon>Alphaproteobacteria</taxon>
        <taxon>Rhodobacterales</taxon>
        <taxon>Roseobacteraceae</taxon>
        <taxon>Octadecabacter</taxon>
    </lineage>
</organism>
<keyword evidence="2" id="KW-1185">Reference proteome</keyword>
<accession>M9R9R8</accession>
<dbReference type="KEGG" id="oat:OAN307_c30020"/>
<evidence type="ECO:0000313" key="2">
    <source>
        <dbReference type="Proteomes" id="UP000005307"/>
    </source>
</evidence>
<gene>
    <name evidence="1" type="ORF">OAN307_c30020</name>
</gene>
<reference evidence="1 2" key="1">
    <citation type="journal article" date="2013" name="PLoS ONE">
        <title>Poles Apart: Arctic and Antarctic Octadecabacter strains Share High Genome Plasticity and a New Type of Xanthorhodopsin.</title>
        <authorList>
            <person name="Vollmers J."/>
            <person name="Voget S."/>
            <person name="Dietrich S."/>
            <person name="Gollnow K."/>
            <person name="Smits M."/>
            <person name="Meyer K."/>
            <person name="Brinkhoff T."/>
            <person name="Simon M."/>
            <person name="Daniel R."/>
        </authorList>
    </citation>
    <scope>NUCLEOTIDE SEQUENCE [LARGE SCALE GENOMIC DNA]</scope>
    <source>
        <strain evidence="1 2">307</strain>
    </source>
</reference>
<evidence type="ECO:0000313" key="1">
    <source>
        <dbReference type="EMBL" id="AGI68553.1"/>
    </source>
</evidence>
<sequence>MRYHDPTSPCVLQPAARSVSSVLSQQIFQNNIVQHGVCQKALQLSVLILKRFQAVSIRNVHTTVFSFELVERRGTEAMPAAHVSSWHPSFLFFDHPDNLGFGKTTLSHLFAPSKVEQTLH</sequence>
<proteinExistence type="predicted"/>
<dbReference type="AlphaFoldDB" id="M9R9R8"/>
<dbReference type="EMBL" id="CP003740">
    <property type="protein sequence ID" value="AGI68553.1"/>
    <property type="molecule type" value="Genomic_DNA"/>
</dbReference>
<dbReference type="HOGENOM" id="CLU_2168391_0_0_5"/>
<name>M9R9R8_9RHOB</name>